<dbReference type="SUPFAM" id="SSF53098">
    <property type="entry name" value="Ribonuclease H-like"/>
    <property type="match status" value="1"/>
</dbReference>
<dbReference type="InterPro" id="IPR012337">
    <property type="entry name" value="RNaseH-like_sf"/>
</dbReference>
<evidence type="ECO:0000313" key="3">
    <source>
        <dbReference type="Proteomes" id="UP000325315"/>
    </source>
</evidence>
<dbReference type="InterPro" id="IPR056924">
    <property type="entry name" value="SH3_Tf2-1"/>
</dbReference>
<evidence type="ECO:0000259" key="1">
    <source>
        <dbReference type="Pfam" id="PF24626"/>
    </source>
</evidence>
<dbReference type="AlphaFoldDB" id="A0A5B6VD80"/>
<dbReference type="EMBL" id="SMMG02000007">
    <property type="protein sequence ID" value="KAA3467052.1"/>
    <property type="molecule type" value="Genomic_DNA"/>
</dbReference>
<protein>
    <submittedName>
        <fullName evidence="2">Polyprotein</fullName>
    </submittedName>
</protein>
<dbReference type="Proteomes" id="UP000325315">
    <property type="component" value="Unassembled WGS sequence"/>
</dbReference>
<gene>
    <name evidence="2" type="ORF">EPI10_002099</name>
</gene>
<evidence type="ECO:0000313" key="2">
    <source>
        <dbReference type="EMBL" id="KAA3467052.1"/>
    </source>
</evidence>
<accession>A0A5B6VD80</accession>
<organism evidence="2 3">
    <name type="scientific">Gossypium australe</name>
    <dbReference type="NCBI Taxonomy" id="47621"/>
    <lineage>
        <taxon>Eukaryota</taxon>
        <taxon>Viridiplantae</taxon>
        <taxon>Streptophyta</taxon>
        <taxon>Embryophyta</taxon>
        <taxon>Tracheophyta</taxon>
        <taxon>Spermatophyta</taxon>
        <taxon>Magnoliopsida</taxon>
        <taxon>eudicotyledons</taxon>
        <taxon>Gunneridae</taxon>
        <taxon>Pentapetalae</taxon>
        <taxon>rosids</taxon>
        <taxon>malvids</taxon>
        <taxon>Malvales</taxon>
        <taxon>Malvaceae</taxon>
        <taxon>Malvoideae</taxon>
        <taxon>Gossypium</taxon>
    </lineage>
</organism>
<dbReference type="InterPro" id="IPR036397">
    <property type="entry name" value="RNaseH_sf"/>
</dbReference>
<reference evidence="2" key="1">
    <citation type="submission" date="2019-08" db="EMBL/GenBank/DDBJ databases">
        <authorList>
            <person name="Liu F."/>
        </authorList>
    </citation>
    <scope>NUCLEOTIDE SEQUENCE [LARGE SCALE GENOMIC DNA]</scope>
    <source>
        <strain evidence="2">PA1801</strain>
        <tissue evidence="2">Leaf</tissue>
    </source>
</reference>
<comment type="caution">
    <text evidence="2">The sequence shown here is derived from an EMBL/GenBank/DDBJ whole genome shotgun (WGS) entry which is preliminary data.</text>
</comment>
<proteinExistence type="predicted"/>
<dbReference type="PANTHER" id="PTHR45835">
    <property type="entry name" value="YALI0A06105P"/>
    <property type="match status" value="1"/>
</dbReference>
<dbReference type="OrthoDB" id="1939135at2759"/>
<keyword evidence="3" id="KW-1185">Reference proteome</keyword>
<dbReference type="GO" id="GO:0003676">
    <property type="term" value="F:nucleic acid binding"/>
    <property type="evidence" value="ECO:0007669"/>
    <property type="project" value="InterPro"/>
</dbReference>
<feature type="domain" description="Tf2-1-like SH3-like" evidence="1">
    <location>
        <begin position="106"/>
        <end position="144"/>
    </location>
</feature>
<dbReference type="Gene3D" id="3.30.420.10">
    <property type="entry name" value="Ribonuclease H-like superfamily/Ribonuclease H"/>
    <property type="match status" value="1"/>
</dbReference>
<dbReference type="Pfam" id="PF24626">
    <property type="entry name" value="SH3_Tf2-1"/>
    <property type="match status" value="1"/>
</dbReference>
<name>A0A5B6VD80_9ROSI</name>
<dbReference type="PANTHER" id="PTHR45835:SF99">
    <property type="entry name" value="CHROMO DOMAIN-CONTAINING PROTEIN-RELATED"/>
    <property type="match status" value="1"/>
</dbReference>
<sequence length="157" mass="18515">MGGQSERVIHILEDMLRCCVLEFEANWEKYLPLVEFAYSNNYQSSIKMEPYEALYGWKCKTPLYWTELSEKNIHGVDLIRETEEKVKSYADLKRKEMEFQVADKFDCKGKLSPRFIGPYEITEKIGPVVYRLALPPKLDRIHKVEIQPDITYSEELI</sequence>